<keyword evidence="4" id="KW-1003">Cell membrane</keyword>
<feature type="transmembrane region" description="Helical" evidence="8">
    <location>
        <begin position="43"/>
        <end position="61"/>
    </location>
</feature>
<dbReference type="InterPro" id="IPR002549">
    <property type="entry name" value="AI-2E-like"/>
</dbReference>
<dbReference type="PANTHER" id="PTHR21716">
    <property type="entry name" value="TRANSMEMBRANE PROTEIN"/>
    <property type="match status" value="1"/>
</dbReference>
<evidence type="ECO:0000256" key="5">
    <source>
        <dbReference type="ARBA" id="ARBA00022692"/>
    </source>
</evidence>
<comment type="subcellular location">
    <subcellularLocation>
        <location evidence="1">Cell membrane</location>
        <topology evidence="1">Multi-pass membrane protein</topology>
    </subcellularLocation>
</comment>
<keyword evidence="10" id="KW-1185">Reference proteome</keyword>
<feature type="transmembrane region" description="Helical" evidence="8">
    <location>
        <begin position="73"/>
        <end position="91"/>
    </location>
</feature>
<dbReference type="PANTHER" id="PTHR21716:SF67">
    <property type="entry name" value="TRANSPORT PROTEIN YDIK-RELATED"/>
    <property type="match status" value="1"/>
</dbReference>
<organism evidence="9 10">
    <name type="scientific">Flavobacterium succinicans</name>
    <dbReference type="NCBI Taxonomy" id="29536"/>
    <lineage>
        <taxon>Bacteria</taxon>
        <taxon>Pseudomonadati</taxon>
        <taxon>Bacteroidota</taxon>
        <taxon>Flavobacteriia</taxon>
        <taxon>Flavobacteriales</taxon>
        <taxon>Flavobacteriaceae</taxon>
        <taxon>Flavobacterium</taxon>
    </lineage>
</organism>
<accession>A0A199XUY6</accession>
<gene>
    <name evidence="9" type="ORF">FLB_09020</name>
</gene>
<dbReference type="GO" id="GO:0005886">
    <property type="term" value="C:plasma membrane"/>
    <property type="evidence" value="ECO:0007669"/>
    <property type="project" value="UniProtKB-SubCell"/>
</dbReference>
<evidence type="ECO:0000256" key="4">
    <source>
        <dbReference type="ARBA" id="ARBA00022475"/>
    </source>
</evidence>
<keyword evidence="3" id="KW-0813">Transport</keyword>
<dbReference type="Proteomes" id="UP000093807">
    <property type="component" value="Unassembled WGS sequence"/>
</dbReference>
<feature type="transmembrane region" description="Helical" evidence="8">
    <location>
        <begin position="158"/>
        <end position="186"/>
    </location>
</feature>
<feature type="transmembrane region" description="Helical" evidence="8">
    <location>
        <begin position="20"/>
        <end position="37"/>
    </location>
</feature>
<evidence type="ECO:0000256" key="1">
    <source>
        <dbReference type="ARBA" id="ARBA00004651"/>
    </source>
</evidence>
<feature type="transmembrane region" description="Helical" evidence="8">
    <location>
        <begin position="317"/>
        <end position="342"/>
    </location>
</feature>
<dbReference type="PATRIC" id="fig|29536.5.peg.927"/>
<reference evidence="9 10" key="1">
    <citation type="submission" date="2016-06" db="EMBL/GenBank/DDBJ databases">
        <title>Draft genome sequence of Flavobacterium succinicans strain DD5b.</title>
        <authorList>
            <person name="Poehlein A."/>
            <person name="Daniel R."/>
            <person name="Simeonova D.D."/>
        </authorList>
    </citation>
    <scope>NUCLEOTIDE SEQUENCE [LARGE SCALE GENOMIC DNA]</scope>
    <source>
        <strain evidence="9 10">DD5b</strain>
    </source>
</reference>
<evidence type="ECO:0000256" key="8">
    <source>
        <dbReference type="SAM" id="Phobius"/>
    </source>
</evidence>
<keyword evidence="6 8" id="KW-1133">Transmembrane helix</keyword>
<keyword evidence="5 8" id="KW-0812">Transmembrane</keyword>
<comment type="similarity">
    <text evidence="2">Belongs to the autoinducer-2 exporter (AI-2E) (TC 2.A.86) family.</text>
</comment>
<evidence type="ECO:0000256" key="7">
    <source>
        <dbReference type="ARBA" id="ARBA00023136"/>
    </source>
</evidence>
<feature type="transmembrane region" description="Helical" evidence="8">
    <location>
        <begin position="224"/>
        <end position="244"/>
    </location>
</feature>
<proteinExistence type="inferred from homology"/>
<dbReference type="EMBL" id="JMTM01000017">
    <property type="protein sequence ID" value="OAZ05051.1"/>
    <property type="molecule type" value="Genomic_DNA"/>
</dbReference>
<evidence type="ECO:0000256" key="6">
    <source>
        <dbReference type="ARBA" id="ARBA00022989"/>
    </source>
</evidence>
<evidence type="ECO:0000313" key="10">
    <source>
        <dbReference type="Proteomes" id="UP000093807"/>
    </source>
</evidence>
<protein>
    <submittedName>
        <fullName evidence="9">Putative inner membrane protein</fullName>
    </submittedName>
</protein>
<evidence type="ECO:0000313" key="9">
    <source>
        <dbReference type="EMBL" id="OAZ05051.1"/>
    </source>
</evidence>
<dbReference type="OrthoDB" id="106838at2"/>
<dbReference type="AlphaFoldDB" id="A0A199XUY6"/>
<dbReference type="RefSeq" id="WP_064714745.1">
    <property type="nucleotide sequence ID" value="NZ_JMTM01000017.1"/>
</dbReference>
<evidence type="ECO:0000256" key="3">
    <source>
        <dbReference type="ARBA" id="ARBA00022448"/>
    </source>
</evidence>
<sequence length="356" mass="39030">MEEQHSDFKENKFEKITDIIIRLGMLFLIVFWCFSILKPFILLLIWAVVIAIAMYPIYLSAVKLFRGRTKTPIVLLTLLLLSLIIIPSILVTESLYEGIRYLTLNYQAGEPIIPPPNETTANWPSFTRPIVEIWQHASDNLQETVLKYSEEVTTVGSWILSAFAGIGKGILQFNLSIIIAGFLLAFSENLKVISSKVFYKLAGENGEHFSTITVTTIQNVVKGFLGVAVIQAVMAGIGFFVAGVPFAGLWSVACLVLAVVQIGIGPIAIPVAIYMFSVSDTTTATLLSIWLLITLLADNVLKPILLGKNAPVPMPVVFLGAIGGFMLSGFLGLFLGAVILTIGYKLFLVWLDTENQ</sequence>
<dbReference type="Pfam" id="PF01594">
    <property type="entry name" value="AI-2E_transport"/>
    <property type="match status" value="1"/>
</dbReference>
<keyword evidence="7 8" id="KW-0472">Membrane</keyword>
<evidence type="ECO:0000256" key="2">
    <source>
        <dbReference type="ARBA" id="ARBA00009773"/>
    </source>
</evidence>
<comment type="caution">
    <text evidence="9">The sequence shown here is derived from an EMBL/GenBank/DDBJ whole genome shotgun (WGS) entry which is preliminary data.</text>
</comment>
<feature type="transmembrane region" description="Helical" evidence="8">
    <location>
        <begin position="250"/>
        <end position="274"/>
    </location>
</feature>
<name>A0A199XUY6_9FLAO</name>
<feature type="transmembrane region" description="Helical" evidence="8">
    <location>
        <begin position="286"/>
        <end position="305"/>
    </location>
</feature>